<keyword evidence="9" id="KW-0862">Zinc</keyword>
<evidence type="ECO:0000256" key="2">
    <source>
        <dbReference type="ARBA" id="ARBA00004477"/>
    </source>
</evidence>
<dbReference type="GO" id="GO:0046872">
    <property type="term" value="F:metal ion binding"/>
    <property type="evidence" value="ECO:0007669"/>
    <property type="project" value="UniProtKB-KW"/>
</dbReference>
<evidence type="ECO:0000256" key="11">
    <source>
        <dbReference type="ARBA" id="ARBA00023049"/>
    </source>
</evidence>
<feature type="transmembrane region" description="Helical" evidence="15">
    <location>
        <begin position="421"/>
        <end position="445"/>
    </location>
</feature>
<evidence type="ECO:0000259" key="17">
    <source>
        <dbReference type="Pfam" id="PF22248"/>
    </source>
</evidence>
<keyword evidence="11" id="KW-0482">Metalloprotease</keyword>
<dbReference type="CDD" id="cd03875">
    <property type="entry name" value="M28_Fxna_like"/>
    <property type="match status" value="1"/>
</dbReference>
<keyword evidence="13" id="KW-0325">Glycoprotein</keyword>
<dbReference type="PANTHER" id="PTHR12147">
    <property type="entry name" value="METALLOPEPTIDASE M28 FAMILY MEMBER"/>
    <property type="match status" value="1"/>
</dbReference>
<dbReference type="RefSeq" id="XP_033155359.1">
    <property type="nucleotide sequence ID" value="XM_033299468.1"/>
</dbReference>
<evidence type="ECO:0000256" key="15">
    <source>
        <dbReference type="SAM" id="Phobius"/>
    </source>
</evidence>
<dbReference type="InterPro" id="IPR048024">
    <property type="entry name" value="Fxna-like_M28_dom"/>
</dbReference>
<feature type="transmembrane region" description="Helical" evidence="15">
    <location>
        <begin position="390"/>
        <end position="409"/>
    </location>
</feature>
<reference evidence="19" key="1">
    <citation type="submission" date="2025-08" db="UniProtKB">
        <authorList>
            <consortium name="RefSeq"/>
        </authorList>
    </citation>
    <scope>IDENTIFICATION</scope>
    <source>
        <strain evidence="19">Mau12</strain>
        <tissue evidence="19">Whole Body</tissue>
    </source>
</reference>
<dbReference type="GO" id="GO:0005789">
    <property type="term" value="C:endoplasmic reticulum membrane"/>
    <property type="evidence" value="ECO:0007669"/>
    <property type="project" value="UniProtKB-SubCell"/>
</dbReference>
<evidence type="ECO:0000313" key="18">
    <source>
        <dbReference type="Proteomes" id="UP000515162"/>
    </source>
</evidence>
<dbReference type="FunFam" id="3.40.630.10:FF:000008">
    <property type="entry name" value="Endoplasmic reticulum metallopeptidase 1"/>
    <property type="match status" value="1"/>
</dbReference>
<evidence type="ECO:0000256" key="3">
    <source>
        <dbReference type="ARBA" id="ARBA00010918"/>
    </source>
</evidence>
<evidence type="ECO:0000259" key="16">
    <source>
        <dbReference type="Pfam" id="PF04389"/>
    </source>
</evidence>
<dbReference type="GeneID" id="117137796"/>
<gene>
    <name evidence="19" type="primary">LOC117137796</name>
</gene>
<evidence type="ECO:0000256" key="13">
    <source>
        <dbReference type="ARBA" id="ARBA00023180"/>
    </source>
</evidence>
<name>A0A6P8JRV8_DROMA</name>
<keyword evidence="18" id="KW-1185">Reference proteome</keyword>
<feature type="transmembrane region" description="Helical" evidence="15">
    <location>
        <begin position="465"/>
        <end position="487"/>
    </location>
</feature>
<keyword evidence="4" id="KW-0645">Protease</keyword>
<feature type="domain" description="Peptidase M28" evidence="16">
    <location>
        <begin position="156"/>
        <end position="351"/>
    </location>
</feature>
<keyword evidence="6" id="KW-0479">Metal-binding</keyword>
<feature type="transmembrane region" description="Helical" evidence="15">
    <location>
        <begin position="527"/>
        <end position="546"/>
    </location>
</feature>
<dbReference type="Pfam" id="PF04389">
    <property type="entry name" value="Peptidase_M28"/>
    <property type="match status" value="1"/>
</dbReference>
<feature type="transmembrane region" description="Helical" evidence="15">
    <location>
        <begin position="499"/>
        <end position="521"/>
    </location>
</feature>
<proteinExistence type="inferred from homology"/>
<dbReference type="GO" id="GO:0006508">
    <property type="term" value="P:proteolysis"/>
    <property type="evidence" value="ECO:0007669"/>
    <property type="project" value="UniProtKB-KW"/>
</dbReference>
<feature type="domain" description="Endoplasmic reticulum metallopeptidase 1-like C-terminal" evidence="17">
    <location>
        <begin position="654"/>
        <end position="878"/>
    </location>
</feature>
<dbReference type="PANTHER" id="PTHR12147:SF22">
    <property type="entry name" value="ENDOPLASMIC RETICULUM METALLOPEPTIDASE 1"/>
    <property type="match status" value="1"/>
</dbReference>
<organism evidence="18 19">
    <name type="scientific">Drosophila mauritiana</name>
    <name type="common">Fruit fly</name>
    <dbReference type="NCBI Taxonomy" id="7226"/>
    <lineage>
        <taxon>Eukaryota</taxon>
        <taxon>Metazoa</taxon>
        <taxon>Ecdysozoa</taxon>
        <taxon>Arthropoda</taxon>
        <taxon>Hexapoda</taxon>
        <taxon>Insecta</taxon>
        <taxon>Pterygota</taxon>
        <taxon>Neoptera</taxon>
        <taxon>Endopterygota</taxon>
        <taxon>Diptera</taxon>
        <taxon>Brachycera</taxon>
        <taxon>Muscomorpha</taxon>
        <taxon>Ephydroidea</taxon>
        <taxon>Drosophilidae</taxon>
        <taxon>Drosophila</taxon>
        <taxon>Sophophora</taxon>
    </lineage>
</organism>
<evidence type="ECO:0000313" key="19">
    <source>
        <dbReference type="RefSeq" id="XP_033155359.1"/>
    </source>
</evidence>
<dbReference type="InterPro" id="IPR045175">
    <property type="entry name" value="M28_fam"/>
</dbReference>
<protein>
    <recommendedName>
        <fullName evidence="14">FXNA-like protease</fullName>
    </recommendedName>
</protein>
<evidence type="ECO:0000256" key="14">
    <source>
        <dbReference type="ARBA" id="ARBA00078796"/>
    </source>
</evidence>
<dbReference type="SUPFAM" id="SSF53187">
    <property type="entry name" value="Zn-dependent exopeptidases"/>
    <property type="match status" value="1"/>
</dbReference>
<dbReference type="Proteomes" id="UP000515162">
    <property type="component" value="Chromosome 2R"/>
</dbReference>
<evidence type="ECO:0000256" key="7">
    <source>
        <dbReference type="ARBA" id="ARBA00022801"/>
    </source>
</evidence>
<evidence type="ECO:0000256" key="9">
    <source>
        <dbReference type="ARBA" id="ARBA00022833"/>
    </source>
</evidence>
<feature type="transmembrane region" description="Helical" evidence="15">
    <location>
        <begin position="39"/>
        <end position="61"/>
    </location>
</feature>
<dbReference type="InterPro" id="IPR053973">
    <property type="entry name" value="ERMP1-like_C"/>
</dbReference>
<feature type="transmembrane region" description="Helical" evidence="15">
    <location>
        <begin position="597"/>
        <end position="621"/>
    </location>
</feature>
<keyword evidence="7" id="KW-0378">Hydrolase</keyword>
<evidence type="ECO:0000256" key="4">
    <source>
        <dbReference type="ARBA" id="ARBA00022670"/>
    </source>
</evidence>
<keyword evidence="10 15" id="KW-1133">Transmembrane helix</keyword>
<evidence type="ECO:0000256" key="1">
    <source>
        <dbReference type="ARBA" id="ARBA00001947"/>
    </source>
</evidence>
<comment type="cofactor">
    <cofactor evidence="1">
        <name>Zn(2+)</name>
        <dbReference type="ChEBI" id="CHEBI:29105"/>
    </cofactor>
</comment>
<dbReference type="GO" id="GO:0008235">
    <property type="term" value="F:metalloexopeptidase activity"/>
    <property type="evidence" value="ECO:0007669"/>
    <property type="project" value="InterPro"/>
</dbReference>
<evidence type="ECO:0000256" key="5">
    <source>
        <dbReference type="ARBA" id="ARBA00022692"/>
    </source>
</evidence>
<evidence type="ECO:0000256" key="6">
    <source>
        <dbReference type="ARBA" id="ARBA00022723"/>
    </source>
</evidence>
<evidence type="ECO:0000256" key="12">
    <source>
        <dbReference type="ARBA" id="ARBA00023136"/>
    </source>
</evidence>
<accession>A0A6P8JRV8</accession>
<feature type="transmembrane region" description="Helical" evidence="15">
    <location>
        <begin position="558"/>
        <end position="585"/>
    </location>
</feature>
<evidence type="ECO:0000256" key="8">
    <source>
        <dbReference type="ARBA" id="ARBA00022824"/>
    </source>
</evidence>
<dbReference type="Gene3D" id="3.40.630.10">
    <property type="entry name" value="Zn peptidases"/>
    <property type="match status" value="1"/>
</dbReference>
<sequence>MGATRDGKIPHLQQPSLSGSENLIIEVDEDKIRCKQYSWYFAPTYLLFWVGLFFAVIYPLFQALPTGIKISEEADKPGQFVAERAQEILLKISRLGPRVVGDVDNEVTVVNLLLAEIEKVRQVLRDDVYEMEVEVQRASGSYLIKGLTNHYQGVQNVIVRLSTKSSNSTSYLLVNSHYDTKPGSPGAGDDAAMVVVMLEVLRLVAVSGNPFLHPIIFLFNGAEEQPMQGSHGFITQHRWAANCKALLNLDSAGAGGRDLLFQGGPNHPWLMEHYRNSAPHPFATTTAEEMFEAGIIPSDTDFRIFRDFGVVPGLDMAGVYNGFVYHTKFDRYAVISLDSLQNSGDNLLALVWSISSAEEMYDTEAHAAGHAVFFDFIGLFFVHYQESTSFALNLSFSFGAILLVCLSLWRMSRVTGQSMGTYAGVFGLLFLLALAGVFLAMAFPLLMATFYDWGNRTLTYFSNSWLVIGLYICPSVIGLVLPMTLYLTHKKCKKIPHTYYLHIVGHANCVLLAILCLGATALKYRSAYLFLISLTFYVAALIINLLTRLHCRGYLWSLVLIVFQIIPFIYHAYLFHMFILILIPMTGRFGVSTNPDILIGALCGFGTVLALSFAAPLINVFRRPNCMLGGLALVMFIFCMITVSDVGFPYRPKTNVMRADFMQVHRKFFEYNGSVSLEDSGYYFHLGDRNKEAPLRDHMNLTNLVRLGEDCDSELMCGIPCYRYCSARKHALWLAREEPVELPYPTVLEFLSKTVLSGGYQVRYEFRLTGPPNMGLFFKPLDGVKLLRWTFAPAMLDNPATYRPPLEVMLTYGIDNTPIEFFVELSKDDGNFDEPVFEMGVSGHYVSPHDKRDALSQAFLATLPDFAFSMEWPSSYERHIF</sequence>
<feature type="transmembrane region" description="Helical" evidence="15">
    <location>
        <begin position="628"/>
        <end position="650"/>
    </location>
</feature>
<keyword evidence="12 15" id="KW-0472">Membrane</keyword>
<keyword evidence="8" id="KW-0256">Endoplasmic reticulum</keyword>
<evidence type="ECO:0000256" key="10">
    <source>
        <dbReference type="ARBA" id="ARBA00022989"/>
    </source>
</evidence>
<keyword evidence="5 15" id="KW-0812">Transmembrane</keyword>
<comment type="similarity">
    <text evidence="3">Belongs to the peptidase M28 family.</text>
</comment>
<comment type="subcellular location">
    <subcellularLocation>
        <location evidence="2">Endoplasmic reticulum membrane</location>
        <topology evidence="2">Multi-pass membrane protein</topology>
    </subcellularLocation>
</comment>
<dbReference type="Pfam" id="PF22248">
    <property type="entry name" value="ERMP1_C"/>
    <property type="match status" value="1"/>
</dbReference>
<dbReference type="InterPro" id="IPR007484">
    <property type="entry name" value="Peptidase_M28"/>
</dbReference>
<dbReference type="AlphaFoldDB" id="A0A6P8JRV8"/>